<evidence type="ECO:0000313" key="2">
    <source>
        <dbReference type="Proteomes" id="UP001626536"/>
    </source>
</evidence>
<accession>A0ABZ0HRA2</accession>
<dbReference type="RefSeq" id="WP_407338881.1">
    <property type="nucleotide sequence ID" value="NZ_CP136862.1"/>
</dbReference>
<name>A0ABZ0HRA2_9HYPH</name>
<protein>
    <submittedName>
        <fullName evidence="1">Uncharacterized protein</fullName>
    </submittedName>
</protein>
<keyword evidence="2" id="KW-1185">Reference proteome</keyword>
<organism evidence="1 2">
    <name type="scientific">Methylocapsa polymorpha</name>
    <dbReference type="NCBI Taxonomy" id="3080828"/>
    <lineage>
        <taxon>Bacteria</taxon>
        <taxon>Pseudomonadati</taxon>
        <taxon>Pseudomonadota</taxon>
        <taxon>Alphaproteobacteria</taxon>
        <taxon>Hyphomicrobiales</taxon>
        <taxon>Beijerinckiaceae</taxon>
        <taxon>Methylocapsa</taxon>
    </lineage>
</organism>
<sequence length="173" mass="18977">MQPLRAYLEGAFRRGLDLPADGIVTVQDTSAMGSAKGRWTRPDFILISAMRFKFLPGAQVDVHSFELKTESGGSVPAVHEALAQTRFTHFGHLVWHLPERSKAEARLAEIEDQCEEHGIGLIRMRDPSSDGGCEILVDPARKKTLPAAIEGFLEARLTSEQKERLAGVVRGSG</sequence>
<proteinExistence type="predicted"/>
<evidence type="ECO:0000313" key="1">
    <source>
        <dbReference type="EMBL" id="WOJ89440.1"/>
    </source>
</evidence>
<gene>
    <name evidence="1" type="ORF">RZS28_16845</name>
</gene>
<reference evidence="1 2" key="1">
    <citation type="submission" date="2023-10" db="EMBL/GenBank/DDBJ databases">
        <title>Novel methanotroph of the genus Methylocapsa from a subarctic wetland.</title>
        <authorList>
            <person name="Belova S.E."/>
            <person name="Oshkin I.Y."/>
            <person name="Miroshnikov K."/>
            <person name="Dedysh S.N."/>
        </authorList>
    </citation>
    <scope>NUCLEOTIDE SEQUENCE [LARGE SCALE GENOMIC DNA]</scope>
    <source>
        <strain evidence="1 2">RX1</strain>
    </source>
</reference>
<dbReference type="EMBL" id="CP136862">
    <property type="protein sequence ID" value="WOJ89440.1"/>
    <property type="molecule type" value="Genomic_DNA"/>
</dbReference>
<dbReference type="Proteomes" id="UP001626536">
    <property type="component" value="Chromosome"/>
</dbReference>